<evidence type="ECO:0000256" key="2">
    <source>
        <dbReference type="ARBA" id="ARBA00022598"/>
    </source>
</evidence>
<reference evidence="5 6" key="1">
    <citation type="submission" date="2016-07" db="EMBL/GenBank/DDBJ databases">
        <title>Genome analysis of Burkholderia fungorum ES3-20.</title>
        <authorList>
            <person name="Xu D."/>
            <person name="Yao R."/>
            <person name="Zheng S."/>
        </authorList>
    </citation>
    <scope>NUCLEOTIDE SEQUENCE [LARGE SCALE GENOMIC DNA]</scope>
    <source>
        <strain evidence="5 6">ES3-20</strain>
    </source>
</reference>
<dbReference type="PANTHER" id="PTHR43201:SF5">
    <property type="entry name" value="MEDIUM-CHAIN ACYL-COA LIGASE ACSF2, MITOCHONDRIAL"/>
    <property type="match status" value="1"/>
</dbReference>
<dbReference type="InterPro" id="IPR025110">
    <property type="entry name" value="AMP-bd_C"/>
</dbReference>
<dbReference type="Gene3D" id="3.30.300.30">
    <property type="match status" value="1"/>
</dbReference>
<organism evidence="5 6">
    <name type="scientific">Paraburkholderia fungorum</name>
    <dbReference type="NCBI Taxonomy" id="134537"/>
    <lineage>
        <taxon>Bacteria</taxon>
        <taxon>Pseudomonadati</taxon>
        <taxon>Pseudomonadota</taxon>
        <taxon>Betaproteobacteria</taxon>
        <taxon>Burkholderiales</taxon>
        <taxon>Burkholderiaceae</taxon>
        <taxon>Paraburkholderia</taxon>
    </lineage>
</organism>
<accession>A0A3R7L6H0</accession>
<dbReference type="Pfam" id="PF00501">
    <property type="entry name" value="AMP-binding"/>
    <property type="match status" value="1"/>
</dbReference>
<name>A0A3R7L6H0_9BURK</name>
<dbReference type="EMBL" id="MCAS01000068">
    <property type="protein sequence ID" value="RKF30601.1"/>
    <property type="molecule type" value="Genomic_DNA"/>
</dbReference>
<dbReference type="InterPro" id="IPR045851">
    <property type="entry name" value="AMP-bd_C_sf"/>
</dbReference>
<dbReference type="InterPro" id="IPR042099">
    <property type="entry name" value="ANL_N_sf"/>
</dbReference>
<protein>
    <submittedName>
        <fullName evidence="5">Acyl-CoA synthetase</fullName>
    </submittedName>
</protein>
<dbReference type="RefSeq" id="WP_120349136.1">
    <property type="nucleotide sequence ID" value="NZ_MCAS01000068.1"/>
</dbReference>
<evidence type="ECO:0000259" key="4">
    <source>
        <dbReference type="Pfam" id="PF13193"/>
    </source>
</evidence>
<evidence type="ECO:0000313" key="5">
    <source>
        <dbReference type="EMBL" id="RKF30601.1"/>
    </source>
</evidence>
<dbReference type="OrthoDB" id="9766486at2"/>
<dbReference type="Gene3D" id="3.40.50.12780">
    <property type="entry name" value="N-terminal domain of ligase-like"/>
    <property type="match status" value="1"/>
</dbReference>
<gene>
    <name evidence="5" type="ORF">BCY88_13155</name>
</gene>
<comment type="similarity">
    <text evidence="1">Belongs to the ATP-dependent AMP-binding enzyme family.</text>
</comment>
<keyword evidence="2" id="KW-0436">Ligase</keyword>
<dbReference type="InterPro" id="IPR000873">
    <property type="entry name" value="AMP-dep_synth/lig_dom"/>
</dbReference>
<feature type="domain" description="AMP-dependent synthetase/ligase" evidence="3">
    <location>
        <begin position="13"/>
        <end position="382"/>
    </location>
</feature>
<dbReference type="GO" id="GO:0006631">
    <property type="term" value="P:fatty acid metabolic process"/>
    <property type="evidence" value="ECO:0007669"/>
    <property type="project" value="TreeGrafter"/>
</dbReference>
<dbReference type="NCBIfam" id="NF005676">
    <property type="entry name" value="PRK07470.1"/>
    <property type="match status" value="1"/>
</dbReference>
<dbReference type="Proteomes" id="UP000283709">
    <property type="component" value="Unassembled WGS sequence"/>
</dbReference>
<dbReference type="AlphaFoldDB" id="A0A3R7L6H0"/>
<dbReference type="InterPro" id="IPR020845">
    <property type="entry name" value="AMP-binding_CS"/>
</dbReference>
<comment type="caution">
    <text evidence="5">The sequence shown here is derived from an EMBL/GenBank/DDBJ whole genome shotgun (WGS) entry which is preliminary data.</text>
</comment>
<dbReference type="PROSITE" id="PS00455">
    <property type="entry name" value="AMP_BINDING"/>
    <property type="match status" value="1"/>
</dbReference>
<proteinExistence type="inferred from homology"/>
<dbReference type="GO" id="GO:0031956">
    <property type="term" value="F:medium-chain fatty acid-CoA ligase activity"/>
    <property type="evidence" value="ECO:0007669"/>
    <property type="project" value="TreeGrafter"/>
</dbReference>
<dbReference type="Pfam" id="PF13193">
    <property type="entry name" value="AMP-binding_C"/>
    <property type="match status" value="1"/>
</dbReference>
<dbReference type="SUPFAM" id="SSF56801">
    <property type="entry name" value="Acetyl-CoA synthetase-like"/>
    <property type="match status" value="1"/>
</dbReference>
<feature type="domain" description="AMP-binding enzyme C-terminal" evidence="4">
    <location>
        <begin position="432"/>
        <end position="507"/>
    </location>
</feature>
<evidence type="ECO:0000259" key="3">
    <source>
        <dbReference type="Pfam" id="PF00501"/>
    </source>
</evidence>
<sequence>MLTTVMNLGNLLTDAARRHADQPGFIHAERSVSWHDINARVDAVAHGLSRLGIGKGDKILVHSRNNLALFESAWVAFKLGAVWVPTNCRITAAEAAYLGESSGAAAMIYEAGFDAHVDAVRAVSPALQHVIAIGTPRVGELAYETLAQQMDAPPFAAVDVDRDDPLWFFYTSGTTGRPKAGVLTHGQMAFVLTNHIADLMPGLTHESRSLVVAPLSHGAGIHAMVNVARAAASVLPASEKLDAEEAWALVQEHRIDNMFTVPTIVKMLTEHESVDRYDHSSLKYMIYAGAPMYREDQKHALRKLGKVLVQYYGLGEVTGNITVLPPSLHTADDQATNSRVGTCGYARTGIEIGILDHEGHRLAAGASGEICVRGPAVFVGYYNNAEANEKAFRHGWFHTGDLGHLDEQGFLYITGRSSDMYISGGSNVYPREVEEAILTHKAVQEVAVVGMPDPKWGEVGVAVVVRREGWALEEDALLTHLEPHLARYKWPKRCVFWEALPKSAYGKIVKKDIKALLAAPQEAVTAEGMAAR</sequence>
<evidence type="ECO:0000256" key="1">
    <source>
        <dbReference type="ARBA" id="ARBA00006432"/>
    </source>
</evidence>
<dbReference type="PANTHER" id="PTHR43201">
    <property type="entry name" value="ACYL-COA SYNTHETASE"/>
    <property type="match status" value="1"/>
</dbReference>
<evidence type="ECO:0000313" key="6">
    <source>
        <dbReference type="Proteomes" id="UP000283709"/>
    </source>
</evidence>